<organism evidence="1 2">
    <name type="scientific">Colletotrichum truncatum</name>
    <name type="common">Anthracnose fungus</name>
    <name type="synonym">Colletotrichum capsici</name>
    <dbReference type="NCBI Taxonomy" id="5467"/>
    <lineage>
        <taxon>Eukaryota</taxon>
        <taxon>Fungi</taxon>
        <taxon>Dikarya</taxon>
        <taxon>Ascomycota</taxon>
        <taxon>Pezizomycotina</taxon>
        <taxon>Sordariomycetes</taxon>
        <taxon>Hypocreomycetidae</taxon>
        <taxon>Glomerellales</taxon>
        <taxon>Glomerellaceae</taxon>
        <taxon>Colletotrichum</taxon>
        <taxon>Colletotrichum truncatum species complex</taxon>
    </lineage>
</organism>
<dbReference type="EMBL" id="VUJX02000001">
    <property type="protein sequence ID" value="KAL0942479.1"/>
    <property type="molecule type" value="Genomic_DNA"/>
</dbReference>
<name>A0ACC3ZEB3_COLTU</name>
<evidence type="ECO:0000313" key="1">
    <source>
        <dbReference type="EMBL" id="KAL0942479.1"/>
    </source>
</evidence>
<dbReference type="Proteomes" id="UP000805649">
    <property type="component" value="Unassembled WGS sequence"/>
</dbReference>
<protein>
    <submittedName>
        <fullName evidence="1">Beta-ig-h3 fasciclin</fullName>
    </submittedName>
</protein>
<reference evidence="1 2" key="1">
    <citation type="journal article" date="2020" name="Phytopathology">
        <title>Genome Sequence Resources of Colletotrichum truncatum, C. plurivorum, C. musicola, and C. sojae: Four Species Pathogenic to Soybean (Glycine max).</title>
        <authorList>
            <person name="Rogerio F."/>
            <person name="Boufleur T.R."/>
            <person name="Ciampi-Guillardi M."/>
            <person name="Sukno S.A."/>
            <person name="Thon M.R."/>
            <person name="Massola Junior N.S."/>
            <person name="Baroncelli R."/>
        </authorList>
    </citation>
    <scope>NUCLEOTIDE SEQUENCE [LARGE SCALE GENOMIC DNA]</scope>
    <source>
        <strain evidence="1 2">CMES1059</strain>
    </source>
</reference>
<keyword evidence="2" id="KW-1185">Reference proteome</keyword>
<evidence type="ECO:0000313" key="2">
    <source>
        <dbReference type="Proteomes" id="UP000805649"/>
    </source>
</evidence>
<sequence length="400" mass="42669">MHFLQVWLLAVASSIVPTVSGAIGQSKPVERQISSQSLVDALSKYPALSSFQQLLKDSPGIINVNAKNVATVLVPDNEALSAFVKLNNATSISQLSTERLRSIFQYHTLAAALNTTDFSASRGLTVPTKLVDTLYNLRSPGPALIKQFGEEANGQVLYISKDTLNSPKFRVRQTGSTGDKASLRAGLGQTAELTGVDGVWDGGYFQVINTVLEPPRICSTTIRKLSSSLSSLDDALKKVKLWQELDKKPNITCLGPSTEAFAAAGNPERNLNSDQLKNALLLHTLPQVTYSNYLTDGQEFVSLSNITVKVTVQGDQIWFNDAKVINPNVLTNNGLIHILDRVMSANGKPDLSVSPSSSPTTPSGTASPSSTGTPPNSAGTFSEDLRVAGAIAFAAVMLLI</sequence>
<comment type="caution">
    <text evidence="1">The sequence shown here is derived from an EMBL/GenBank/DDBJ whole genome shotgun (WGS) entry which is preliminary data.</text>
</comment>
<accession>A0ACC3ZEB3</accession>
<gene>
    <name evidence="1" type="ORF">CTRU02_200366</name>
</gene>
<proteinExistence type="predicted"/>